<comment type="caution">
    <text evidence="6">The sequence shown here is derived from an EMBL/GenBank/DDBJ whole genome shotgun (WGS) entry which is preliminary data.</text>
</comment>
<dbReference type="SUPFAM" id="SSF53955">
    <property type="entry name" value="Lysozyme-like"/>
    <property type="match status" value="1"/>
</dbReference>
<feature type="chain" id="PRO_5047176824" evidence="4">
    <location>
        <begin position="25"/>
        <end position="231"/>
    </location>
</feature>
<evidence type="ECO:0000256" key="1">
    <source>
        <dbReference type="ARBA" id="ARBA00007734"/>
    </source>
</evidence>
<evidence type="ECO:0000313" key="7">
    <source>
        <dbReference type="Proteomes" id="UP001218579"/>
    </source>
</evidence>
<sequence>MPRPCYLLSLIMAINGLEAPPATAQTYAAEIHAAAQRFGVHRAWIEAVIRIESDGRPDARSAKGAVGLMQLMPETFAEIRHRYRLPNDIAEPRTNILAGTAYLRELFDLYGVPGAFAAYNAGPHRYDQYLLGVRHLPPETRLYVDQIASLTGISNTRLKADPDQNISDNWSRSSLFPTPEPEPKPHSQRQRTVKAADDSETEAPEDPVPLPSPDRAGLFPPTSIVNGSHHP</sequence>
<feature type="compositionally biased region" description="Polar residues" evidence="3">
    <location>
        <begin position="164"/>
        <end position="176"/>
    </location>
</feature>
<reference evidence="6 7" key="1">
    <citation type="submission" date="2023-01" db="EMBL/GenBank/DDBJ databases">
        <title>Novel species of the genus Asticcacaulis isolated from rivers.</title>
        <authorList>
            <person name="Lu H."/>
        </authorList>
    </citation>
    <scope>NUCLEOTIDE SEQUENCE [LARGE SCALE GENOMIC DNA]</scope>
    <source>
        <strain evidence="6 7">LKC15W</strain>
    </source>
</reference>
<feature type="region of interest" description="Disordered" evidence="3">
    <location>
        <begin position="157"/>
        <end position="231"/>
    </location>
</feature>
<name>A0ABT5HHN1_9CAUL</name>
<dbReference type="PANTHER" id="PTHR37423">
    <property type="entry name" value="SOLUBLE LYTIC MUREIN TRANSGLYCOSYLASE-RELATED"/>
    <property type="match status" value="1"/>
</dbReference>
<proteinExistence type="inferred from homology"/>
<accession>A0ABT5HHN1</accession>
<evidence type="ECO:0000256" key="4">
    <source>
        <dbReference type="SAM" id="SignalP"/>
    </source>
</evidence>
<dbReference type="Gene3D" id="1.10.530.10">
    <property type="match status" value="1"/>
</dbReference>
<protein>
    <submittedName>
        <fullName evidence="6">Lytic transglycosylase domain-containing protein</fullName>
    </submittedName>
</protein>
<dbReference type="EMBL" id="JAQQKV010000001">
    <property type="protein sequence ID" value="MDC7675518.1"/>
    <property type="molecule type" value="Genomic_DNA"/>
</dbReference>
<dbReference type="CDD" id="cd16896">
    <property type="entry name" value="LT_Slt70-like"/>
    <property type="match status" value="1"/>
</dbReference>
<dbReference type="InterPro" id="IPR008258">
    <property type="entry name" value="Transglycosylase_SLT_dom_1"/>
</dbReference>
<evidence type="ECO:0000256" key="3">
    <source>
        <dbReference type="SAM" id="MobiDB-lite"/>
    </source>
</evidence>
<keyword evidence="4" id="KW-0732">Signal</keyword>
<feature type="signal peptide" evidence="4">
    <location>
        <begin position="1"/>
        <end position="24"/>
    </location>
</feature>
<dbReference type="Pfam" id="PF01464">
    <property type="entry name" value="SLT"/>
    <property type="match status" value="1"/>
</dbReference>
<feature type="domain" description="Transglycosylase SLT" evidence="5">
    <location>
        <begin position="31"/>
        <end position="130"/>
    </location>
</feature>
<comment type="similarity">
    <text evidence="1">Belongs to the transglycosylase Slt family.</text>
</comment>
<keyword evidence="7" id="KW-1185">Reference proteome</keyword>
<dbReference type="RefSeq" id="WP_272743835.1">
    <property type="nucleotide sequence ID" value="NZ_JAQQKV010000001.1"/>
</dbReference>
<organism evidence="6 7">
    <name type="scientific">Asticcacaulis machinosus</name>
    <dbReference type="NCBI Taxonomy" id="2984211"/>
    <lineage>
        <taxon>Bacteria</taxon>
        <taxon>Pseudomonadati</taxon>
        <taxon>Pseudomonadota</taxon>
        <taxon>Alphaproteobacteria</taxon>
        <taxon>Caulobacterales</taxon>
        <taxon>Caulobacteraceae</taxon>
        <taxon>Asticcacaulis</taxon>
    </lineage>
</organism>
<evidence type="ECO:0000313" key="6">
    <source>
        <dbReference type="EMBL" id="MDC7675518.1"/>
    </source>
</evidence>
<gene>
    <name evidence="6" type="ORF">PQU98_05225</name>
</gene>
<comment type="similarity">
    <text evidence="2">Belongs to the virb1 family.</text>
</comment>
<evidence type="ECO:0000256" key="2">
    <source>
        <dbReference type="ARBA" id="ARBA00009387"/>
    </source>
</evidence>
<evidence type="ECO:0000259" key="5">
    <source>
        <dbReference type="Pfam" id="PF01464"/>
    </source>
</evidence>
<dbReference type="InterPro" id="IPR023346">
    <property type="entry name" value="Lysozyme-like_dom_sf"/>
</dbReference>
<dbReference type="PANTHER" id="PTHR37423:SF2">
    <property type="entry name" value="MEMBRANE-BOUND LYTIC MUREIN TRANSGLYCOSYLASE C"/>
    <property type="match status" value="1"/>
</dbReference>
<dbReference type="Proteomes" id="UP001218579">
    <property type="component" value="Unassembled WGS sequence"/>
</dbReference>